<dbReference type="AlphaFoldDB" id="A0A0B1S7I8"/>
<gene>
    <name evidence="1" type="ORF">OESDEN_21222</name>
</gene>
<proteinExistence type="predicted"/>
<dbReference type="Proteomes" id="UP000053660">
    <property type="component" value="Unassembled WGS sequence"/>
</dbReference>
<dbReference type="EMBL" id="KN606748">
    <property type="protein sequence ID" value="KHJ79140.1"/>
    <property type="molecule type" value="Genomic_DNA"/>
</dbReference>
<evidence type="ECO:0000313" key="2">
    <source>
        <dbReference type="Proteomes" id="UP000053660"/>
    </source>
</evidence>
<keyword evidence="2" id="KW-1185">Reference proteome</keyword>
<protein>
    <submittedName>
        <fullName evidence="1">Uncharacterized protein</fullName>
    </submittedName>
</protein>
<sequence>EIPCSPPGFASLANKADAVADPRKPLSCLNGNSPSFSPYLHHQFQEQSPASSYLMSPLSRLRLDDGAEMDTSFAESRSRALLPSWVMDGQGRIIAPLSRILEADLLPVFARDKSGCTFLQANYPAEGTPEREAIGKQLLENGELFEVCSIFCF</sequence>
<reference evidence="1 2" key="1">
    <citation type="submission" date="2014-03" db="EMBL/GenBank/DDBJ databases">
        <title>Draft genome of the hookworm Oesophagostomum dentatum.</title>
        <authorList>
            <person name="Mitreva M."/>
        </authorList>
    </citation>
    <scope>NUCLEOTIDE SEQUENCE [LARGE SCALE GENOMIC DNA]</scope>
    <source>
        <strain evidence="1 2">OD-Hann</strain>
    </source>
</reference>
<feature type="non-terminal residue" evidence="1">
    <location>
        <position position="1"/>
    </location>
</feature>
<name>A0A0B1S7I8_OESDE</name>
<dbReference type="OrthoDB" id="668540at2759"/>
<organism evidence="1 2">
    <name type="scientific">Oesophagostomum dentatum</name>
    <name type="common">Nodular worm</name>
    <dbReference type="NCBI Taxonomy" id="61180"/>
    <lineage>
        <taxon>Eukaryota</taxon>
        <taxon>Metazoa</taxon>
        <taxon>Ecdysozoa</taxon>
        <taxon>Nematoda</taxon>
        <taxon>Chromadorea</taxon>
        <taxon>Rhabditida</taxon>
        <taxon>Rhabditina</taxon>
        <taxon>Rhabditomorpha</taxon>
        <taxon>Strongyloidea</taxon>
        <taxon>Strongylidae</taxon>
        <taxon>Oesophagostomum</taxon>
    </lineage>
</organism>
<evidence type="ECO:0000313" key="1">
    <source>
        <dbReference type="EMBL" id="KHJ79140.1"/>
    </source>
</evidence>
<accession>A0A0B1S7I8</accession>